<reference evidence="1" key="1">
    <citation type="journal article" date="2023" name="Access Microbiol">
        <title>De-novo genome assembly for Akanthomyces muscarius, a biocontrol agent of insect agricultural pests.</title>
        <authorList>
            <person name="Erdos Z."/>
            <person name="Studholme D.J."/>
            <person name="Raymond B."/>
            <person name="Sharma M."/>
        </authorList>
    </citation>
    <scope>NUCLEOTIDE SEQUENCE</scope>
    <source>
        <strain evidence="1">Ve6</strain>
    </source>
</reference>
<gene>
    <name evidence="1" type="ORF">LMH87_010173</name>
</gene>
<dbReference type="Proteomes" id="UP001144673">
    <property type="component" value="Chromosome 5"/>
</dbReference>
<sequence length="71" mass="7814">MDTCSRSWLDCRPVSLSEVGCCVNVAVSRLKSCVVTCLELQQAAGGYFAISKSAKTRERLPEGPRAHRQEQ</sequence>
<dbReference type="AlphaFoldDB" id="A0A9W8QF03"/>
<accession>A0A9W8QF03</accession>
<dbReference type="KEGG" id="amus:LMH87_010173"/>
<proteinExistence type="predicted"/>
<dbReference type="EMBL" id="JAJHUN010000008">
    <property type="protein sequence ID" value="KAJ4153698.1"/>
    <property type="molecule type" value="Genomic_DNA"/>
</dbReference>
<comment type="caution">
    <text evidence="1">The sequence shown here is derived from an EMBL/GenBank/DDBJ whole genome shotgun (WGS) entry which is preliminary data.</text>
</comment>
<dbReference type="RefSeq" id="XP_056054356.1">
    <property type="nucleotide sequence ID" value="XM_056197293.1"/>
</dbReference>
<dbReference type="GeneID" id="80897332"/>
<evidence type="ECO:0000313" key="1">
    <source>
        <dbReference type="EMBL" id="KAJ4153698.1"/>
    </source>
</evidence>
<organism evidence="1 2">
    <name type="scientific">Akanthomyces muscarius</name>
    <name type="common">Entomopathogenic fungus</name>
    <name type="synonym">Lecanicillium muscarium</name>
    <dbReference type="NCBI Taxonomy" id="2231603"/>
    <lineage>
        <taxon>Eukaryota</taxon>
        <taxon>Fungi</taxon>
        <taxon>Dikarya</taxon>
        <taxon>Ascomycota</taxon>
        <taxon>Pezizomycotina</taxon>
        <taxon>Sordariomycetes</taxon>
        <taxon>Hypocreomycetidae</taxon>
        <taxon>Hypocreales</taxon>
        <taxon>Cordycipitaceae</taxon>
        <taxon>Akanthomyces</taxon>
    </lineage>
</organism>
<protein>
    <submittedName>
        <fullName evidence="1">Uncharacterized protein</fullName>
    </submittedName>
</protein>
<name>A0A9W8QF03_AKAMU</name>
<evidence type="ECO:0000313" key="2">
    <source>
        <dbReference type="Proteomes" id="UP001144673"/>
    </source>
</evidence>
<keyword evidence="2" id="KW-1185">Reference proteome</keyword>